<dbReference type="CDD" id="cd03674">
    <property type="entry name" value="NUDIX_Hydrolase"/>
    <property type="match status" value="1"/>
</dbReference>
<dbReference type="EMBL" id="CP124550">
    <property type="protein sequence ID" value="WIO46347.1"/>
    <property type="molecule type" value="Genomic_DNA"/>
</dbReference>
<protein>
    <submittedName>
        <fullName evidence="2">NUDIX domain-containing protein</fullName>
    </submittedName>
</protein>
<evidence type="ECO:0000313" key="3">
    <source>
        <dbReference type="Proteomes" id="UP001177295"/>
    </source>
</evidence>
<sequence>MPHIHTQPNQHDASVTMFIICMDGNQPQLLMHMHRKLGKLMPPGGHVELDETPWAAVSHELQEETGYRLTELDIMQPKLRMKSARDITVHPQPFASNTHAVTPEHFHTDLDYLFIARSKPSAPPAEGESTDFRWMSAADVAALDETQTYPNIQDFCAYVFEKLLPSDVWETVPATSYDTTDTTAKFTSKEEL</sequence>
<dbReference type="SUPFAM" id="SSF55811">
    <property type="entry name" value="Nudix"/>
    <property type="match status" value="1"/>
</dbReference>
<gene>
    <name evidence="2" type="ORF">SEML1_0749</name>
</gene>
<dbReference type="InterPro" id="IPR015797">
    <property type="entry name" value="NUDIX_hydrolase-like_dom_sf"/>
</dbReference>
<dbReference type="PROSITE" id="PS51462">
    <property type="entry name" value="NUDIX"/>
    <property type="match status" value="1"/>
</dbReference>
<dbReference type="PANTHER" id="PTHR43736">
    <property type="entry name" value="ADP-RIBOSE PYROPHOSPHATASE"/>
    <property type="match status" value="1"/>
</dbReference>
<dbReference type="PANTHER" id="PTHR43736:SF1">
    <property type="entry name" value="DIHYDRONEOPTERIN TRIPHOSPHATE DIPHOSPHATASE"/>
    <property type="match status" value="1"/>
</dbReference>
<accession>A0ABY8WWC0</accession>
<name>A0ABY8WWC0_9BACT</name>
<dbReference type="Proteomes" id="UP001177295">
    <property type="component" value="Chromosome"/>
</dbReference>
<dbReference type="Pfam" id="PF00293">
    <property type="entry name" value="NUDIX"/>
    <property type="match status" value="1"/>
</dbReference>
<proteinExistence type="predicted"/>
<keyword evidence="3" id="KW-1185">Reference proteome</keyword>
<feature type="domain" description="Nudix hydrolase" evidence="1">
    <location>
        <begin position="10"/>
        <end position="161"/>
    </location>
</feature>
<evidence type="ECO:0000259" key="1">
    <source>
        <dbReference type="PROSITE" id="PS51462"/>
    </source>
</evidence>
<dbReference type="InterPro" id="IPR000086">
    <property type="entry name" value="NUDIX_hydrolase_dom"/>
</dbReference>
<organism evidence="2 3">
    <name type="scientific">Candidatus Southlakia epibionticum</name>
    <dbReference type="NCBI Taxonomy" id="3043284"/>
    <lineage>
        <taxon>Bacteria</taxon>
        <taxon>Candidatus Saccharimonadota</taxon>
        <taxon>Candidatus Saccharimonadia</taxon>
        <taxon>Candidatus Saccharimonadales</taxon>
        <taxon>Candidatus Saccharimonadaceae</taxon>
        <taxon>Candidatus Southlakia</taxon>
    </lineage>
</organism>
<evidence type="ECO:0000313" key="2">
    <source>
        <dbReference type="EMBL" id="WIO46347.1"/>
    </source>
</evidence>
<reference evidence="2 3" key="1">
    <citation type="journal article" date="2023" name="Cell">
        <title>Genetic manipulation of Patescibacteria provides mechanistic insights into microbial dark matter and the epibiotic lifestyle.</title>
        <authorList>
            <person name="Wang Y."/>
            <person name="Gallagher L.A."/>
            <person name="Andrade P.A."/>
            <person name="Liu A."/>
            <person name="Humphreys I.R."/>
            <person name="Turkarslan S."/>
            <person name="Cutler K.J."/>
            <person name="Arrieta-Ortiz M.L."/>
            <person name="Li Y."/>
            <person name="Radey M.C."/>
            <person name="McLean J.S."/>
            <person name="Cong Q."/>
            <person name="Baker D."/>
            <person name="Baliga N.S."/>
            <person name="Peterson S.B."/>
            <person name="Mougous J.D."/>
        </authorList>
    </citation>
    <scope>NUCLEOTIDE SEQUENCE [LARGE SCALE GENOMIC DNA]</scope>
    <source>
        <strain evidence="2 3">ML1</strain>
    </source>
</reference>
<dbReference type="Gene3D" id="3.90.79.10">
    <property type="entry name" value="Nucleoside Triphosphate Pyrophosphohydrolase"/>
    <property type="match status" value="1"/>
</dbReference>